<gene>
    <name evidence="1" type="ORF">QO033_00915</name>
</gene>
<proteinExistence type="predicted"/>
<keyword evidence="1" id="KW-0328">Glycosyltransferase</keyword>
<evidence type="ECO:0000313" key="2">
    <source>
        <dbReference type="Proteomes" id="UP001243757"/>
    </source>
</evidence>
<dbReference type="Pfam" id="PF13704">
    <property type="entry name" value="Glyco_tranf_2_4"/>
    <property type="match status" value="1"/>
</dbReference>
<dbReference type="EMBL" id="JASNJD010000001">
    <property type="protein sequence ID" value="MDK3016214.1"/>
    <property type="molecule type" value="Genomic_DNA"/>
</dbReference>
<keyword evidence="2" id="KW-1185">Reference proteome</keyword>
<keyword evidence="1" id="KW-0808">Transferase</keyword>
<dbReference type="GO" id="GO:0016757">
    <property type="term" value="F:glycosyltransferase activity"/>
    <property type="evidence" value="ECO:0007669"/>
    <property type="project" value="UniProtKB-KW"/>
</dbReference>
<sequence length="315" mass="35827">MEPKRSEAGIKWGIVSTIKADEREILEFAAYHLELGAHRLYIHLDDPEQETFDRLKAHPKIRVFACDEAYWRKRGKRPVKHQARQTANATRLYRRARDVDWLIHIDVDEFLWPGPPLADQLAALPADILCARVRPIEALAGPEPLFKGFIPAGPEREATVERLYPRFGAFVKGGFLSHLAGKLFVRTGLGPTTLKIHNVFVGDQMNPGETELRDTLLCHNHAKNWDEWIASFQYRLSQGSYRAELAPSRPREHGGLTLHEVLSTIHDSEGDAGLRAFYDELCADTPSLRGALEREGLLHRCELDLTAKYRKQFHG</sequence>
<accession>A0ABT7EV98</accession>
<comment type="caution">
    <text evidence="1">The sequence shown here is derived from an EMBL/GenBank/DDBJ whole genome shotgun (WGS) entry which is preliminary data.</text>
</comment>
<dbReference type="Proteomes" id="UP001243757">
    <property type="component" value="Unassembled WGS sequence"/>
</dbReference>
<dbReference type="EC" id="2.4.-.-" evidence="1"/>
<protein>
    <submittedName>
        <fullName evidence="1">Glycosyltransferase family 2 protein</fullName>
        <ecNumber evidence="1">2.4.-.-</ecNumber>
    </submittedName>
</protein>
<reference evidence="1 2" key="1">
    <citation type="submission" date="2023-05" db="EMBL/GenBank/DDBJ databases">
        <title>Pseudodonghicola sp. nov.</title>
        <authorList>
            <person name="Huang J."/>
        </authorList>
    </citation>
    <scope>NUCLEOTIDE SEQUENCE [LARGE SCALE GENOMIC DNA]</scope>
    <source>
        <strain evidence="1 2">IC7</strain>
    </source>
</reference>
<organism evidence="1 2">
    <name type="scientific">Pseudodonghicola flavimaris</name>
    <dbReference type="NCBI Taxonomy" id="3050036"/>
    <lineage>
        <taxon>Bacteria</taxon>
        <taxon>Pseudomonadati</taxon>
        <taxon>Pseudomonadota</taxon>
        <taxon>Alphaproteobacteria</taxon>
        <taxon>Rhodobacterales</taxon>
        <taxon>Paracoccaceae</taxon>
        <taxon>Pseudodonghicola</taxon>
    </lineage>
</organism>
<name>A0ABT7EV98_9RHOB</name>
<evidence type="ECO:0000313" key="1">
    <source>
        <dbReference type="EMBL" id="MDK3016214.1"/>
    </source>
</evidence>
<dbReference type="RefSeq" id="WP_284479036.1">
    <property type="nucleotide sequence ID" value="NZ_JASNJD010000001.1"/>
</dbReference>